<comment type="similarity">
    <text evidence="1">Belongs to the TRAFAC class myosin-kinesin ATPase superfamily. Kinesin family.</text>
</comment>
<protein>
    <recommendedName>
        <fullName evidence="3">Kinesin motor domain-containing protein</fullName>
    </recommendedName>
</protein>
<name>A0A8J9X236_PHATR</name>
<evidence type="ECO:0000313" key="4">
    <source>
        <dbReference type="EMBL" id="CAG9279088.1"/>
    </source>
</evidence>
<feature type="region of interest" description="Disordered" evidence="2">
    <location>
        <begin position="82"/>
        <end position="102"/>
    </location>
</feature>
<dbReference type="SUPFAM" id="SSF52540">
    <property type="entry name" value="P-loop containing nucleoside triphosphate hydrolases"/>
    <property type="match status" value="1"/>
</dbReference>
<dbReference type="GO" id="GO:0007018">
    <property type="term" value="P:microtubule-based movement"/>
    <property type="evidence" value="ECO:0007669"/>
    <property type="project" value="InterPro"/>
</dbReference>
<feature type="compositionally biased region" description="Polar residues" evidence="2">
    <location>
        <begin position="82"/>
        <end position="93"/>
    </location>
</feature>
<dbReference type="AlphaFoldDB" id="A0A8J9X236"/>
<gene>
    <name evidence="4" type="ORF">PTTT1_LOCUS8974</name>
</gene>
<accession>A0A8J9X236</accession>
<dbReference type="InterPro" id="IPR027640">
    <property type="entry name" value="Kinesin-like_fam"/>
</dbReference>
<dbReference type="InterPro" id="IPR001752">
    <property type="entry name" value="Kinesin_motor_dom"/>
</dbReference>
<dbReference type="PANTHER" id="PTHR47972:SF28">
    <property type="entry name" value="KINESIN-LIKE PROTEIN KLP-3"/>
    <property type="match status" value="1"/>
</dbReference>
<dbReference type="PROSITE" id="PS50067">
    <property type="entry name" value="KINESIN_MOTOR_2"/>
    <property type="match status" value="1"/>
</dbReference>
<dbReference type="SMART" id="SM00129">
    <property type="entry name" value="KISc"/>
    <property type="match status" value="1"/>
</dbReference>
<dbReference type="Proteomes" id="UP000836788">
    <property type="component" value="Chromosome 11"/>
</dbReference>
<dbReference type="GO" id="GO:0008017">
    <property type="term" value="F:microtubule binding"/>
    <property type="evidence" value="ECO:0007669"/>
    <property type="project" value="InterPro"/>
</dbReference>
<dbReference type="InterPro" id="IPR027417">
    <property type="entry name" value="P-loop_NTPase"/>
</dbReference>
<evidence type="ECO:0000256" key="2">
    <source>
        <dbReference type="SAM" id="MobiDB-lite"/>
    </source>
</evidence>
<feature type="domain" description="Kinesin motor" evidence="3">
    <location>
        <begin position="1"/>
        <end position="182"/>
    </location>
</feature>
<reference evidence="4" key="1">
    <citation type="submission" date="2022-02" db="EMBL/GenBank/DDBJ databases">
        <authorList>
            <person name="Giguere J D."/>
        </authorList>
    </citation>
    <scope>NUCLEOTIDE SEQUENCE</scope>
    <source>
        <strain evidence="4">CCAP 1055/1</strain>
    </source>
</reference>
<dbReference type="InterPro" id="IPR036961">
    <property type="entry name" value="Kinesin_motor_dom_sf"/>
</dbReference>
<dbReference type="Gene3D" id="3.40.850.10">
    <property type="entry name" value="Kinesin motor domain"/>
    <property type="match status" value="1"/>
</dbReference>
<dbReference type="PRINTS" id="PR00380">
    <property type="entry name" value="KINESINHEAVY"/>
</dbReference>
<organism evidence="4">
    <name type="scientific">Phaeodactylum tricornutum</name>
    <name type="common">Diatom</name>
    <dbReference type="NCBI Taxonomy" id="2850"/>
    <lineage>
        <taxon>Eukaryota</taxon>
        <taxon>Sar</taxon>
        <taxon>Stramenopiles</taxon>
        <taxon>Ochrophyta</taxon>
        <taxon>Bacillariophyta</taxon>
        <taxon>Bacillariophyceae</taxon>
        <taxon>Bacillariophycidae</taxon>
        <taxon>Naviculales</taxon>
        <taxon>Phaeodactylaceae</taxon>
        <taxon>Phaeodactylum</taxon>
    </lineage>
</organism>
<comment type="caution">
    <text evidence="1">Lacks conserved residue(s) required for the propagation of feature annotation.</text>
</comment>
<dbReference type="PANTHER" id="PTHR47972">
    <property type="entry name" value="KINESIN-LIKE PROTEIN KLP-3"/>
    <property type="match status" value="1"/>
</dbReference>
<dbReference type="GO" id="GO:0005524">
    <property type="term" value="F:ATP binding"/>
    <property type="evidence" value="ECO:0007669"/>
    <property type="project" value="InterPro"/>
</dbReference>
<dbReference type="GO" id="GO:0015630">
    <property type="term" value="C:microtubule cytoskeleton"/>
    <property type="evidence" value="ECO:0007669"/>
    <property type="project" value="TreeGrafter"/>
</dbReference>
<evidence type="ECO:0000259" key="3">
    <source>
        <dbReference type="PROSITE" id="PS50067"/>
    </source>
</evidence>
<proteinExistence type="inferred from homology"/>
<dbReference type="Pfam" id="PF00225">
    <property type="entry name" value="Kinesin"/>
    <property type="match status" value="1"/>
</dbReference>
<dbReference type="EMBL" id="OU594952">
    <property type="protein sequence ID" value="CAG9279088.1"/>
    <property type="molecule type" value="Genomic_DNA"/>
</dbReference>
<sequence length="195" mass="21343">MEIRSDVHGDTIIQGAVAVQVCNLEEVVCVWKECLENSEARSMDCSHVIATIKVASKNVATGLGTVGRLQFVDFAGADLTPVRSNSSRKSSPLQDDRARSPGSSIDEWRFVNRSLVTLADVVTARSQFLQSVPYRHSTITHLLRDSLEGDTKVLLIACVSSEPKDLLETISTLRFASQMRRVHVGVATKHSLTPP</sequence>
<evidence type="ECO:0000256" key="1">
    <source>
        <dbReference type="PROSITE-ProRule" id="PRU00283"/>
    </source>
</evidence>
<dbReference type="GO" id="GO:0003777">
    <property type="term" value="F:microtubule motor activity"/>
    <property type="evidence" value="ECO:0007669"/>
    <property type="project" value="InterPro"/>
</dbReference>